<dbReference type="GO" id="GO:0006974">
    <property type="term" value="P:DNA damage response"/>
    <property type="evidence" value="ECO:0007669"/>
    <property type="project" value="TreeGrafter"/>
</dbReference>
<name>W4QUR9_HALA3</name>
<proteinExistence type="predicted"/>
<dbReference type="eggNOG" id="COG2968">
    <property type="taxonomic scope" value="Bacteria"/>
</dbReference>
<reference evidence="1 2" key="1">
    <citation type="journal article" date="2014" name="Genome Announc.">
        <title>Draft Genome Sequences of Three Alkaliphilic Bacillus Strains, Bacillus wakoensis JCM 9140T, Bacillus akibai JCM 9157T, and Bacillus hemicellulosilyticus JCM 9152T.</title>
        <authorList>
            <person name="Yuki M."/>
            <person name="Oshima K."/>
            <person name="Suda W."/>
            <person name="Oshida Y."/>
            <person name="Kitamura K."/>
            <person name="Iida T."/>
            <person name="Hattori M."/>
            <person name="Ohkuma M."/>
        </authorList>
    </citation>
    <scope>NUCLEOTIDE SEQUENCE [LARGE SCALE GENOMIC DNA]</scope>
    <source>
        <strain evidence="1 2">JCM 9157</strain>
    </source>
</reference>
<dbReference type="Gene3D" id="3.30.110.170">
    <property type="entry name" value="Protein of unknown function (DUF541), domain 1"/>
    <property type="match status" value="1"/>
</dbReference>
<dbReference type="InterPro" id="IPR052022">
    <property type="entry name" value="26kDa_periplasmic_antigen"/>
</dbReference>
<dbReference type="AlphaFoldDB" id="W4QUR9"/>
<dbReference type="Proteomes" id="UP000018896">
    <property type="component" value="Unassembled WGS sequence"/>
</dbReference>
<dbReference type="PANTHER" id="PTHR34387">
    <property type="entry name" value="SLR1258 PROTEIN"/>
    <property type="match status" value="1"/>
</dbReference>
<dbReference type="Gene3D" id="3.30.70.2970">
    <property type="entry name" value="Protein of unknown function (DUF541), domain 2"/>
    <property type="match status" value="1"/>
</dbReference>
<evidence type="ECO:0000313" key="1">
    <source>
        <dbReference type="EMBL" id="GAE35826.1"/>
    </source>
</evidence>
<evidence type="ECO:0000313" key="2">
    <source>
        <dbReference type="Proteomes" id="UP000018896"/>
    </source>
</evidence>
<dbReference type="InterPro" id="IPR007497">
    <property type="entry name" value="SIMPL/DUF541"/>
</dbReference>
<dbReference type="PANTHER" id="PTHR34387:SF1">
    <property type="entry name" value="PERIPLASMIC IMMUNOGENIC PROTEIN"/>
    <property type="match status" value="1"/>
</dbReference>
<gene>
    <name evidence="1" type="ORF">JCM9157_2963</name>
</gene>
<protein>
    <recommendedName>
        <fullName evidence="3">DUF541 domain-containing protein</fullName>
    </recommendedName>
</protein>
<sequence length="219" mass="24567">MRGWDEMNHRQNVQQRKNQTVKVVGESTLMATPDQVQIRMGVITQNVEVTVAQAENAETMTTVISEIQELGVQEDQIQTVVYRIDPEYDYIEGEQVFRGYRVVHLIQVTLSQVGLVGTIVDAAVLRGVNSLTSIDFMVQERQALYLIALQEAVNQAKEKALALVEAIQGTLHPMPIEVKELTNESFPDRYPAVLSAQTTPIQPGQLTFQVSVEAIFSYY</sequence>
<accession>W4QUR9</accession>
<evidence type="ECO:0008006" key="3">
    <source>
        <dbReference type="Google" id="ProtNLM"/>
    </source>
</evidence>
<comment type="caution">
    <text evidence="1">The sequence shown here is derived from an EMBL/GenBank/DDBJ whole genome shotgun (WGS) entry which is preliminary data.</text>
</comment>
<dbReference type="EMBL" id="BAUV01000024">
    <property type="protein sequence ID" value="GAE35826.1"/>
    <property type="molecule type" value="Genomic_DNA"/>
</dbReference>
<dbReference type="Pfam" id="PF04402">
    <property type="entry name" value="SIMPL"/>
    <property type="match status" value="1"/>
</dbReference>
<keyword evidence="2" id="KW-1185">Reference proteome</keyword>
<organism evidence="1 2">
    <name type="scientific">Halalkalibacter akibai (strain ATCC 43226 / DSM 21942 / CIP 109018 / JCM 9157 / 1139)</name>
    <name type="common">Bacillus akibai</name>
    <dbReference type="NCBI Taxonomy" id="1236973"/>
    <lineage>
        <taxon>Bacteria</taxon>
        <taxon>Bacillati</taxon>
        <taxon>Bacillota</taxon>
        <taxon>Bacilli</taxon>
        <taxon>Bacillales</taxon>
        <taxon>Bacillaceae</taxon>
        <taxon>Halalkalibacter</taxon>
    </lineage>
</organism>